<dbReference type="RefSeq" id="WP_179530048.1">
    <property type="nucleotide sequence ID" value="NZ_BAAAPP010000002.1"/>
</dbReference>
<keyword evidence="4" id="KW-1185">Reference proteome</keyword>
<accession>A0A7Y9YD23</accession>
<name>A0A7Y9YD23_9ACTN</name>
<proteinExistence type="predicted"/>
<evidence type="ECO:0000313" key="4">
    <source>
        <dbReference type="Proteomes" id="UP000537326"/>
    </source>
</evidence>
<sequence>MADGGAGRSWLRAGLSSGRVWKVLGVAGVAGVAATGVVVAREHRRRTQMSPEEVRDRLHRRLAEADRGSGSGGQDGPGRTVGDDA</sequence>
<reference evidence="3 4" key="1">
    <citation type="submission" date="2020-07" db="EMBL/GenBank/DDBJ databases">
        <title>Sequencing the genomes of 1000 actinobacteria strains.</title>
        <authorList>
            <person name="Klenk H.-P."/>
        </authorList>
    </citation>
    <scope>NUCLEOTIDE SEQUENCE [LARGE SCALE GENOMIC DNA]</scope>
    <source>
        <strain evidence="3 4">DSM 18248</strain>
    </source>
</reference>
<protein>
    <submittedName>
        <fullName evidence="3">Uncharacterized protein</fullName>
    </submittedName>
</protein>
<comment type="caution">
    <text evidence="3">The sequence shown here is derived from an EMBL/GenBank/DDBJ whole genome shotgun (WGS) entry which is preliminary data.</text>
</comment>
<evidence type="ECO:0000256" key="1">
    <source>
        <dbReference type="SAM" id="MobiDB-lite"/>
    </source>
</evidence>
<dbReference type="Proteomes" id="UP000537326">
    <property type="component" value="Unassembled WGS sequence"/>
</dbReference>
<feature type="compositionally biased region" description="Basic and acidic residues" evidence="1">
    <location>
        <begin position="52"/>
        <end position="67"/>
    </location>
</feature>
<keyword evidence="2" id="KW-0472">Membrane</keyword>
<gene>
    <name evidence="3" type="ORF">BKA05_000527</name>
</gene>
<keyword evidence="2" id="KW-0812">Transmembrane</keyword>
<organism evidence="3 4">
    <name type="scientific">Nocardioides marinus</name>
    <dbReference type="NCBI Taxonomy" id="374514"/>
    <lineage>
        <taxon>Bacteria</taxon>
        <taxon>Bacillati</taxon>
        <taxon>Actinomycetota</taxon>
        <taxon>Actinomycetes</taxon>
        <taxon>Propionibacteriales</taxon>
        <taxon>Nocardioidaceae</taxon>
        <taxon>Nocardioides</taxon>
    </lineage>
</organism>
<dbReference type="EMBL" id="JACBZI010000001">
    <property type="protein sequence ID" value="NYI09012.1"/>
    <property type="molecule type" value="Genomic_DNA"/>
</dbReference>
<keyword evidence="2" id="KW-1133">Transmembrane helix</keyword>
<evidence type="ECO:0000256" key="2">
    <source>
        <dbReference type="SAM" id="Phobius"/>
    </source>
</evidence>
<evidence type="ECO:0000313" key="3">
    <source>
        <dbReference type="EMBL" id="NYI09012.1"/>
    </source>
</evidence>
<feature type="transmembrane region" description="Helical" evidence="2">
    <location>
        <begin position="20"/>
        <end position="40"/>
    </location>
</feature>
<feature type="region of interest" description="Disordered" evidence="1">
    <location>
        <begin position="42"/>
        <end position="85"/>
    </location>
</feature>
<dbReference type="AlphaFoldDB" id="A0A7Y9YD23"/>